<dbReference type="EMBL" id="BAMW01000007">
    <property type="protein sequence ID" value="GAN62317.1"/>
    <property type="molecule type" value="Genomic_DNA"/>
</dbReference>
<evidence type="ECO:0000313" key="4">
    <source>
        <dbReference type="Proteomes" id="UP000032673"/>
    </source>
</evidence>
<feature type="compositionally biased region" description="Basic and acidic residues" evidence="1">
    <location>
        <begin position="1"/>
        <end position="22"/>
    </location>
</feature>
<dbReference type="EMBL" id="BJXQ01000006">
    <property type="protein sequence ID" value="GEN03407.1"/>
    <property type="molecule type" value="Genomic_DNA"/>
</dbReference>
<name>A0A6N3T773_9PROT</name>
<sequence>MADVGQKDGQSEERAKTEDSDTKGPVNAACDKFAKSHYTTGISWGKRHWHFICKRMSV</sequence>
<dbReference type="Proteomes" id="UP000032673">
    <property type="component" value="Unassembled WGS sequence"/>
</dbReference>
<reference evidence="2 4" key="1">
    <citation type="submission" date="2012-11" db="EMBL/GenBank/DDBJ databases">
        <title>Whole genome sequence of Acetobacter indonesiensis 5H-1.</title>
        <authorList>
            <person name="Azuma Y."/>
            <person name="Higashiura N."/>
            <person name="Hirakawa H."/>
            <person name="Matsushita K."/>
        </authorList>
    </citation>
    <scope>NUCLEOTIDE SEQUENCE [LARGE SCALE GENOMIC DNA]</scope>
    <source>
        <strain evidence="2 4">5H-1</strain>
    </source>
</reference>
<evidence type="ECO:0000313" key="2">
    <source>
        <dbReference type="EMBL" id="GAN62317.1"/>
    </source>
</evidence>
<gene>
    <name evidence="2" type="ORF">Abin_007_007</name>
    <name evidence="3" type="ORF">AIN02nite_14320</name>
</gene>
<reference evidence="3 5" key="2">
    <citation type="submission" date="2019-07" db="EMBL/GenBank/DDBJ databases">
        <title>Whole genome shotgun sequence of Acetobacter indonesiensis NBRC 16471.</title>
        <authorList>
            <person name="Hosoyama A."/>
            <person name="Uohara A."/>
            <person name="Ohji S."/>
            <person name="Ichikawa N."/>
        </authorList>
    </citation>
    <scope>NUCLEOTIDE SEQUENCE [LARGE SCALE GENOMIC DNA]</scope>
    <source>
        <strain evidence="3 5">NBRC 16471</strain>
    </source>
</reference>
<dbReference type="AlphaFoldDB" id="A0A6N3T773"/>
<evidence type="ECO:0000313" key="3">
    <source>
        <dbReference type="EMBL" id="GEN03407.1"/>
    </source>
</evidence>
<keyword evidence="4" id="KW-1185">Reference proteome</keyword>
<evidence type="ECO:0000256" key="1">
    <source>
        <dbReference type="SAM" id="MobiDB-lite"/>
    </source>
</evidence>
<dbReference type="Proteomes" id="UP000321104">
    <property type="component" value="Unassembled WGS sequence"/>
</dbReference>
<feature type="region of interest" description="Disordered" evidence="1">
    <location>
        <begin position="1"/>
        <end position="26"/>
    </location>
</feature>
<comment type="caution">
    <text evidence="3">The sequence shown here is derived from an EMBL/GenBank/DDBJ whole genome shotgun (WGS) entry which is preliminary data.</text>
</comment>
<proteinExistence type="predicted"/>
<protein>
    <submittedName>
        <fullName evidence="3">Uncharacterized protein</fullName>
    </submittedName>
</protein>
<organism evidence="3 5">
    <name type="scientific">Acetobacter indonesiensis</name>
    <dbReference type="NCBI Taxonomy" id="104101"/>
    <lineage>
        <taxon>Bacteria</taxon>
        <taxon>Pseudomonadati</taxon>
        <taxon>Pseudomonadota</taxon>
        <taxon>Alphaproteobacteria</taxon>
        <taxon>Acetobacterales</taxon>
        <taxon>Acetobacteraceae</taxon>
        <taxon>Acetobacter</taxon>
    </lineage>
</organism>
<evidence type="ECO:0000313" key="5">
    <source>
        <dbReference type="Proteomes" id="UP000321104"/>
    </source>
</evidence>
<accession>A0A6N3T773</accession>